<organism evidence="1 2">
    <name type="scientific">Bos mutus</name>
    <name type="common">wild yak</name>
    <dbReference type="NCBI Taxonomy" id="72004"/>
    <lineage>
        <taxon>Eukaryota</taxon>
        <taxon>Metazoa</taxon>
        <taxon>Chordata</taxon>
        <taxon>Craniata</taxon>
        <taxon>Vertebrata</taxon>
        <taxon>Euteleostomi</taxon>
        <taxon>Mammalia</taxon>
        <taxon>Eutheria</taxon>
        <taxon>Laurasiatheria</taxon>
        <taxon>Artiodactyla</taxon>
        <taxon>Ruminantia</taxon>
        <taxon>Pecora</taxon>
        <taxon>Bovidae</taxon>
        <taxon>Bovinae</taxon>
        <taxon>Bos</taxon>
    </lineage>
</organism>
<dbReference type="AlphaFoldDB" id="A0A6B0R332"/>
<sequence length="63" mass="7141">MGARLSPLYGRLKDCSEKTNSSSGDVGPTCSRDVDSTCFDIIRSPCFELIPEEECVERFWYGW</sequence>
<reference evidence="1" key="1">
    <citation type="submission" date="2019-10" db="EMBL/GenBank/DDBJ databases">
        <title>The sequence and de novo assembly of the wild yak genome.</title>
        <authorList>
            <person name="Liu Y."/>
        </authorList>
    </citation>
    <scope>NUCLEOTIDE SEQUENCE [LARGE SCALE GENOMIC DNA]</scope>
    <source>
        <strain evidence="1">WY2019</strain>
    </source>
</reference>
<evidence type="ECO:0000313" key="1">
    <source>
        <dbReference type="EMBL" id="MXQ84578.1"/>
    </source>
</evidence>
<keyword evidence="2" id="KW-1185">Reference proteome</keyword>
<dbReference type="Proteomes" id="UP000322234">
    <property type="component" value="Unassembled WGS sequence"/>
</dbReference>
<proteinExistence type="predicted"/>
<protein>
    <submittedName>
        <fullName evidence="1">Uncharacterized protein</fullName>
    </submittedName>
</protein>
<dbReference type="EMBL" id="VBQZ03000021">
    <property type="protein sequence ID" value="MXQ84578.1"/>
    <property type="molecule type" value="Genomic_DNA"/>
</dbReference>
<dbReference type="PANTHER" id="PTHR12253">
    <property type="entry name" value="RH14732P"/>
    <property type="match status" value="1"/>
</dbReference>
<comment type="caution">
    <text evidence="1">The sequence shown here is derived from an EMBL/GenBank/DDBJ whole genome shotgun (WGS) entry which is preliminary data.</text>
</comment>
<name>A0A6B0R332_9CETA</name>
<gene>
    <name evidence="1" type="ORF">E5288_WYG020847</name>
</gene>
<accession>A0A6B0R332</accession>
<evidence type="ECO:0000313" key="2">
    <source>
        <dbReference type="Proteomes" id="UP000322234"/>
    </source>
</evidence>